<dbReference type="PROSITE" id="PS50174">
    <property type="entry name" value="G_PATCH"/>
    <property type="match status" value="1"/>
</dbReference>
<reference evidence="13" key="1">
    <citation type="submission" date="2022-10" db="EMBL/GenBank/DDBJ databases">
        <title>Tapping the CABI collections for fungal endophytes: first genome assemblies for Collariella, Neodidymelliopsis, Ascochyta clinopodiicola, Didymella pomorum, Didymosphaeria variabile, Neocosmospora piperis and Neocucurbitaria cava.</title>
        <authorList>
            <person name="Hill R."/>
        </authorList>
    </citation>
    <scope>NUCLEOTIDE SEQUENCE</scope>
    <source>
        <strain evidence="13">IMI 355082</strain>
    </source>
</reference>
<dbReference type="EMBL" id="JAPEVB010000005">
    <property type="protein sequence ID" value="KAJ4387976.1"/>
    <property type="molecule type" value="Genomic_DNA"/>
</dbReference>
<keyword evidence="14" id="KW-1185">Reference proteome</keyword>
<feature type="region of interest" description="Disordered" evidence="10">
    <location>
        <begin position="1"/>
        <end position="30"/>
    </location>
</feature>
<accession>A0A9W9CU16</accession>
<evidence type="ECO:0000256" key="7">
    <source>
        <dbReference type="ARBA" id="ARBA00023187"/>
    </source>
</evidence>
<dbReference type="InterPro" id="IPR000467">
    <property type="entry name" value="G_patch_dom"/>
</dbReference>
<feature type="region of interest" description="Disordered" evidence="10">
    <location>
        <begin position="300"/>
        <end position="321"/>
    </location>
</feature>
<evidence type="ECO:0000256" key="5">
    <source>
        <dbReference type="ARBA" id="ARBA00022490"/>
    </source>
</evidence>
<comment type="subcellular location">
    <subcellularLocation>
        <location evidence="2">Cytoplasm</location>
    </subcellularLocation>
    <subcellularLocation>
        <location evidence="1">Nucleus</location>
    </subcellularLocation>
</comment>
<feature type="region of interest" description="Disordered" evidence="10">
    <location>
        <begin position="91"/>
        <end position="139"/>
    </location>
</feature>
<evidence type="ECO:0000259" key="11">
    <source>
        <dbReference type="PROSITE" id="PS50174"/>
    </source>
</evidence>
<dbReference type="Pfam" id="PF01424">
    <property type="entry name" value="R3H"/>
    <property type="match status" value="1"/>
</dbReference>
<dbReference type="PANTHER" id="PTHR14195">
    <property type="entry name" value="G PATCH DOMAIN CONTAINING PROTEIN 2"/>
    <property type="match status" value="1"/>
</dbReference>
<dbReference type="CDD" id="cd02646">
    <property type="entry name" value="R3H_G-patch"/>
    <property type="match status" value="1"/>
</dbReference>
<dbReference type="OrthoDB" id="21470at2759"/>
<feature type="compositionally biased region" description="Basic and acidic residues" evidence="10">
    <location>
        <begin position="124"/>
        <end position="134"/>
    </location>
</feature>
<feature type="region of interest" description="Disordered" evidence="10">
    <location>
        <begin position="222"/>
        <end position="250"/>
    </location>
</feature>
<evidence type="ECO:0000313" key="13">
    <source>
        <dbReference type="EMBL" id="KAJ4387976.1"/>
    </source>
</evidence>
<evidence type="ECO:0000256" key="3">
    <source>
        <dbReference type="ARBA" id="ARBA00010306"/>
    </source>
</evidence>
<comment type="caution">
    <text evidence="13">The sequence shown here is derived from an EMBL/GenBank/DDBJ whole genome shotgun (WGS) entry which is preliminary data.</text>
</comment>
<evidence type="ECO:0000256" key="1">
    <source>
        <dbReference type="ARBA" id="ARBA00004123"/>
    </source>
</evidence>
<proteinExistence type="inferred from homology"/>
<evidence type="ECO:0000256" key="4">
    <source>
        <dbReference type="ARBA" id="ARBA00018964"/>
    </source>
</evidence>
<organism evidence="13 14">
    <name type="scientific">Gnomoniopsis smithogilvyi</name>
    <dbReference type="NCBI Taxonomy" id="1191159"/>
    <lineage>
        <taxon>Eukaryota</taxon>
        <taxon>Fungi</taxon>
        <taxon>Dikarya</taxon>
        <taxon>Ascomycota</taxon>
        <taxon>Pezizomycotina</taxon>
        <taxon>Sordariomycetes</taxon>
        <taxon>Sordariomycetidae</taxon>
        <taxon>Diaporthales</taxon>
        <taxon>Gnomoniaceae</taxon>
        <taxon>Gnomoniopsis</taxon>
    </lineage>
</organism>
<feature type="compositionally biased region" description="Pro residues" evidence="10">
    <location>
        <begin position="166"/>
        <end position="175"/>
    </location>
</feature>
<dbReference type="SMART" id="SM00443">
    <property type="entry name" value="G_patch"/>
    <property type="match status" value="1"/>
</dbReference>
<dbReference type="GO" id="GO:0008380">
    <property type="term" value="P:RNA splicing"/>
    <property type="evidence" value="ECO:0007669"/>
    <property type="project" value="UniProtKB-KW"/>
</dbReference>
<evidence type="ECO:0000259" key="12">
    <source>
        <dbReference type="PROSITE" id="PS51061"/>
    </source>
</evidence>
<feature type="coiled-coil region" evidence="9">
    <location>
        <begin position="450"/>
        <end position="477"/>
    </location>
</feature>
<dbReference type="GO" id="GO:0005737">
    <property type="term" value="C:cytoplasm"/>
    <property type="evidence" value="ECO:0007669"/>
    <property type="project" value="UniProtKB-SubCell"/>
</dbReference>
<dbReference type="InterPro" id="IPR036867">
    <property type="entry name" value="R3H_dom_sf"/>
</dbReference>
<feature type="region of interest" description="Disordered" evidence="10">
    <location>
        <begin position="157"/>
        <end position="186"/>
    </location>
</feature>
<evidence type="ECO:0000256" key="10">
    <source>
        <dbReference type="SAM" id="MobiDB-lite"/>
    </source>
</evidence>
<dbReference type="GO" id="GO:0003676">
    <property type="term" value="F:nucleic acid binding"/>
    <property type="evidence" value="ECO:0007669"/>
    <property type="project" value="UniProtKB-UniRule"/>
</dbReference>
<dbReference type="SUPFAM" id="SSF82708">
    <property type="entry name" value="R3H domain"/>
    <property type="match status" value="1"/>
</dbReference>
<evidence type="ECO:0000256" key="2">
    <source>
        <dbReference type="ARBA" id="ARBA00004496"/>
    </source>
</evidence>
<dbReference type="Pfam" id="PF01585">
    <property type="entry name" value="G-patch"/>
    <property type="match status" value="1"/>
</dbReference>
<comment type="similarity">
    <text evidence="3">Belongs to the SQS1 family.</text>
</comment>
<dbReference type="InterPro" id="IPR051189">
    <property type="entry name" value="Splicing_assoc_domain"/>
</dbReference>
<feature type="domain" description="G-patch" evidence="11">
    <location>
        <begin position="621"/>
        <end position="664"/>
    </location>
</feature>
<dbReference type="InterPro" id="IPR034082">
    <property type="entry name" value="R3H_G-patch"/>
</dbReference>
<dbReference type="PROSITE" id="PS51061">
    <property type="entry name" value="R3H"/>
    <property type="match status" value="1"/>
</dbReference>
<name>A0A9W9CU16_9PEZI</name>
<dbReference type="AlphaFoldDB" id="A0A9W9CU16"/>
<feature type="compositionally biased region" description="Basic residues" evidence="10">
    <location>
        <begin position="1"/>
        <end position="14"/>
    </location>
</feature>
<dbReference type="Gene3D" id="3.30.1370.50">
    <property type="entry name" value="R3H-like domain"/>
    <property type="match status" value="1"/>
</dbReference>
<keyword evidence="8" id="KW-0539">Nucleus</keyword>
<gene>
    <name evidence="13" type="primary">SQS1</name>
    <name evidence="13" type="ORF">N0V93_008579</name>
</gene>
<keyword evidence="6" id="KW-0507">mRNA processing</keyword>
<evidence type="ECO:0000256" key="6">
    <source>
        <dbReference type="ARBA" id="ARBA00022664"/>
    </source>
</evidence>
<keyword evidence="7" id="KW-0508">mRNA splicing</keyword>
<dbReference type="GO" id="GO:0006397">
    <property type="term" value="P:mRNA processing"/>
    <property type="evidence" value="ECO:0007669"/>
    <property type="project" value="UniProtKB-KW"/>
</dbReference>
<protein>
    <recommendedName>
        <fullName evidence="4">Protein SQS1</fullName>
    </recommendedName>
</protein>
<dbReference type="GO" id="GO:0005634">
    <property type="term" value="C:nucleus"/>
    <property type="evidence" value="ECO:0007669"/>
    <property type="project" value="UniProtKB-SubCell"/>
</dbReference>
<evidence type="ECO:0000313" key="14">
    <source>
        <dbReference type="Proteomes" id="UP001140453"/>
    </source>
</evidence>
<evidence type="ECO:0000256" key="8">
    <source>
        <dbReference type="ARBA" id="ARBA00023242"/>
    </source>
</evidence>
<dbReference type="Proteomes" id="UP001140453">
    <property type="component" value="Unassembled WGS sequence"/>
</dbReference>
<keyword evidence="5" id="KW-0963">Cytoplasm</keyword>
<keyword evidence="9" id="KW-0175">Coiled coil</keyword>
<evidence type="ECO:0000256" key="9">
    <source>
        <dbReference type="SAM" id="Coils"/>
    </source>
</evidence>
<feature type="domain" description="R3H" evidence="12">
    <location>
        <begin position="491"/>
        <end position="553"/>
    </location>
</feature>
<sequence>MARGKKGRAGKAARYKAAANGGSSTRHTNQDIASLFLPKATATQSFFSLADEARHTAHNHGGSESLATLRGRPVTFVSAGVVEPLKELDNDLIAGHNGPKPADADPDGTANQSAKAKENTALAEPEHPRAKDNESVNDCASGKENAAFFVDTTGDKTLSQRHAGPVPIPCPPSPAPSSGASSSGRDEVVFKGRNRQNQQKSRPAVIDKVTIQVQAVEETMQHISLEPAAEPSPQRNPSPPIPAWQLRGHNDDDDLVADYIANMDDDDDIEEDTQAYQARFQSSFGARDLGGFDGDFVLAEESDSDVSPADDDDGDDEEDEENAIAAADAASEIDDEALARLLAKQEELGIDEDELVITSAEVTNYNNRFVSTSNSRMADYRQKAGATQPLFSAIQGARSKIPSASAVADAFDEMDLMDWGRHNPPRKPKSKRGQPTFDLSDSELEAHLQATFKKDRLRKKERKLEREELRAAGLLGKHGNPDDLRIKYPTGISIDQIKEEMRTFLQGDAETLAFPPMDSNARKAIHEICLRLNLKSKSTGAGDQRRPTLHRTKRTGTYREAFFEAAFAHPGRKYFHRLDVNKPRGGKGGVASKPNGRGISHAAFTYRDGEVVGGGAPELGVNNKGRALMEKMGWSAGMALGATDNQGILQPVAHVVKRTKAGLG</sequence>
<dbReference type="InterPro" id="IPR001374">
    <property type="entry name" value="R3H_dom"/>
</dbReference>